<accession>A0A9P4TJA8</accession>
<dbReference type="AlphaFoldDB" id="A0A9P4TJA8"/>
<organism evidence="2 3">
    <name type="scientific">Curvularia kusanoi</name>
    <name type="common">Cochliobolus kusanoi</name>
    <dbReference type="NCBI Taxonomy" id="90978"/>
    <lineage>
        <taxon>Eukaryota</taxon>
        <taxon>Fungi</taxon>
        <taxon>Dikarya</taxon>
        <taxon>Ascomycota</taxon>
        <taxon>Pezizomycotina</taxon>
        <taxon>Dothideomycetes</taxon>
        <taxon>Pleosporomycetidae</taxon>
        <taxon>Pleosporales</taxon>
        <taxon>Pleosporineae</taxon>
        <taxon>Pleosporaceae</taxon>
        <taxon>Curvularia</taxon>
    </lineage>
</organism>
<feature type="compositionally biased region" description="Low complexity" evidence="1">
    <location>
        <begin position="159"/>
        <end position="171"/>
    </location>
</feature>
<feature type="compositionally biased region" description="Pro residues" evidence="1">
    <location>
        <begin position="172"/>
        <end position="184"/>
    </location>
</feature>
<dbReference type="EMBL" id="SWKU01000005">
    <property type="protein sequence ID" value="KAF3006659.1"/>
    <property type="molecule type" value="Genomic_DNA"/>
</dbReference>
<comment type="caution">
    <text evidence="2">The sequence shown here is derived from an EMBL/GenBank/DDBJ whole genome shotgun (WGS) entry which is preliminary data.</text>
</comment>
<sequence length="195" mass="22121">MNQAESRAMDEKLAIIRDWVITNARQHIQFAFQRLVNIRQTAQTAYLNSLPNYEIYMRFSGAPPIHHFAIQQLQSQIAEAHADFKRGIDLDWKASVLRYPEVLDYFYSLVELRLPNDDDNRVVQPPFAAAGYQDRGYMVGEPSRVGSEKPRRKKRTDSAGAMGYPAGMMMRPPAPPQVPSPPTQHPGYGMPGAYL</sequence>
<evidence type="ECO:0000256" key="1">
    <source>
        <dbReference type="SAM" id="MobiDB-lite"/>
    </source>
</evidence>
<protein>
    <submittedName>
        <fullName evidence="2">Uncharacterized protein</fullName>
    </submittedName>
</protein>
<name>A0A9P4TJA8_CURKU</name>
<evidence type="ECO:0000313" key="3">
    <source>
        <dbReference type="Proteomes" id="UP000801428"/>
    </source>
</evidence>
<gene>
    <name evidence="2" type="ORF">E8E13_008312</name>
</gene>
<proteinExistence type="predicted"/>
<reference evidence="2" key="1">
    <citation type="submission" date="2019-04" db="EMBL/GenBank/DDBJ databases">
        <title>Sequencing of skin fungus with MAO and IRED activity.</title>
        <authorList>
            <person name="Marsaioli A.J."/>
            <person name="Bonatto J.M.C."/>
            <person name="Reis Junior O."/>
        </authorList>
    </citation>
    <scope>NUCLEOTIDE SEQUENCE</scope>
    <source>
        <strain evidence="2">30M1</strain>
    </source>
</reference>
<dbReference type="OrthoDB" id="5409477at2759"/>
<evidence type="ECO:0000313" key="2">
    <source>
        <dbReference type="EMBL" id="KAF3006659.1"/>
    </source>
</evidence>
<keyword evidence="3" id="KW-1185">Reference proteome</keyword>
<feature type="region of interest" description="Disordered" evidence="1">
    <location>
        <begin position="138"/>
        <end position="195"/>
    </location>
</feature>
<dbReference type="Proteomes" id="UP000801428">
    <property type="component" value="Unassembled WGS sequence"/>
</dbReference>